<dbReference type="GO" id="GO:0005524">
    <property type="term" value="F:ATP binding"/>
    <property type="evidence" value="ECO:0007669"/>
    <property type="project" value="UniProtKB-KW"/>
</dbReference>
<evidence type="ECO:0000313" key="5">
    <source>
        <dbReference type="Proteomes" id="UP001058974"/>
    </source>
</evidence>
<name>A0A9D4ZZB1_PEA</name>
<dbReference type="PANTHER" id="PTHR45639">
    <property type="entry name" value="HSC70CB, ISOFORM G-RELATED"/>
    <property type="match status" value="1"/>
</dbReference>
<comment type="caution">
    <text evidence="4">The sequence shown here is derived from an EMBL/GenBank/DDBJ whole genome shotgun (WGS) entry which is preliminary data.</text>
</comment>
<dbReference type="EMBL" id="JAMSHJ010000007">
    <property type="protein sequence ID" value="KAI5389529.1"/>
    <property type="molecule type" value="Genomic_DNA"/>
</dbReference>
<proteinExistence type="predicted"/>
<dbReference type="Proteomes" id="UP001058974">
    <property type="component" value="Chromosome 7"/>
</dbReference>
<feature type="compositionally biased region" description="Pro residues" evidence="3">
    <location>
        <begin position="68"/>
        <end position="79"/>
    </location>
</feature>
<protein>
    <submittedName>
        <fullName evidence="4">Uncharacterized protein</fullName>
    </submittedName>
</protein>
<dbReference type="InterPro" id="IPR013126">
    <property type="entry name" value="Hsp_70_fam"/>
</dbReference>
<evidence type="ECO:0000256" key="1">
    <source>
        <dbReference type="ARBA" id="ARBA00022741"/>
    </source>
</evidence>
<gene>
    <name evidence="4" type="ORF">KIW84_074984</name>
</gene>
<keyword evidence="2" id="KW-0067">ATP-binding</keyword>
<dbReference type="GO" id="GO:0005634">
    <property type="term" value="C:nucleus"/>
    <property type="evidence" value="ECO:0007669"/>
    <property type="project" value="TreeGrafter"/>
</dbReference>
<dbReference type="PANTHER" id="PTHR45639:SF4">
    <property type="entry name" value="HSC70CB, ISOFORM G"/>
    <property type="match status" value="1"/>
</dbReference>
<accession>A0A9D4ZZB1</accession>
<keyword evidence="1" id="KW-0547">Nucleotide-binding</keyword>
<evidence type="ECO:0000256" key="2">
    <source>
        <dbReference type="ARBA" id="ARBA00022840"/>
    </source>
</evidence>
<dbReference type="GO" id="GO:0005829">
    <property type="term" value="C:cytosol"/>
    <property type="evidence" value="ECO:0007669"/>
    <property type="project" value="TreeGrafter"/>
</dbReference>
<reference evidence="4 5" key="1">
    <citation type="journal article" date="2022" name="Nat. Genet.">
        <title>Improved pea reference genome and pan-genome highlight genomic features and evolutionary characteristics.</title>
        <authorList>
            <person name="Yang T."/>
            <person name="Liu R."/>
            <person name="Luo Y."/>
            <person name="Hu S."/>
            <person name="Wang D."/>
            <person name="Wang C."/>
            <person name="Pandey M.K."/>
            <person name="Ge S."/>
            <person name="Xu Q."/>
            <person name="Li N."/>
            <person name="Li G."/>
            <person name="Huang Y."/>
            <person name="Saxena R.K."/>
            <person name="Ji Y."/>
            <person name="Li M."/>
            <person name="Yan X."/>
            <person name="He Y."/>
            <person name="Liu Y."/>
            <person name="Wang X."/>
            <person name="Xiang C."/>
            <person name="Varshney R.K."/>
            <person name="Ding H."/>
            <person name="Gao S."/>
            <person name="Zong X."/>
        </authorList>
    </citation>
    <scope>NUCLEOTIDE SEQUENCE [LARGE SCALE GENOMIC DNA]</scope>
    <source>
        <strain evidence="4 5">cv. Zhongwan 6</strain>
    </source>
</reference>
<sequence length="91" mass="9877">MPENGQLNVAFVDIGHASMQVCIVGEKKQWQDSLPKPANLVLLSAEIRKKVEVVHRFCKPILMKPKPAKPVTPPAPPSPTSSGSEQQLNPA</sequence>
<dbReference type="AlphaFoldDB" id="A0A9D4ZZB1"/>
<dbReference type="GO" id="GO:0140662">
    <property type="term" value="F:ATP-dependent protein folding chaperone"/>
    <property type="evidence" value="ECO:0007669"/>
    <property type="project" value="InterPro"/>
</dbReference>
<evidence type="ECO:0000313" key="4">
    <source>
        <dbReference type="EMBL" id="KAI5389529.1"/>
    </source>
</evidence>
<organism evidence="4 5">
    <name type="scientific">Pisum sativum</name>
    <name type="common">Garden pea</name>
    <name type="synonym">Lathyrus oleraceus</name>
    <dbReference type="NCBI Taxonomy" id="3888"/>
    <lineage>
        <taxon>Eukaryota</taxon>
        <taxon>Viridiplantae</taxon>
        <taxon>Streptophyta</taxon>
        <taxon>Embryophyta</taxon>
        <taxon>Tracheophyta</taxon>
        <taxon>Spermatophyta</taxon>
        <taxon>Magnoliopsida</taxon>
        <taxon>eudicotyledons</taxon>
        <taxon>Gunneridae</taxon>
        <taxon>Pentapetalae</taxon>
        <taxon>rosids</taxon>
        <taxon>fabids</taxon>
        <taxon>Fabales</taxon>
        <taxon>Fabaceae</taxon>
        <taxon>Papilionoideae</taxon>
        <taxon>50 kb inversion clade</taxon>
        <taxon>NPAAA clade</taxon>
        <taxon>Hologalegina</taxon>
        <taxon>IRL clade</taxon>
        <taxon>Fabeae</taxon>
        <taxon>Lathyrus</taxon>
    </lineage>
</organism>
<keyword evidence="5" id="KW-1185">Reference proteome</keyword>
<evidence type="ECO:0000256" key="3">
    <source>
        <dbReference type="SAM" id="MobiDB-lite"/>
    </source>
</evidence>
<feature type="region of interest" description="Disordered" evidence="3">
    <location>
        <begin position="64"/>
        <end position="91"/>
    </location>
</feature>
<dbReference type="Gramene" id="Psat07G0498400-T1">
    <property type="protein sequence ID" value="KAI5389529.1"/>
    <property type="gene ID" value="KIW84_074984"/>
</dbReference>